<organism evidence="2 3">
    <name type="scientific">Candidatus Thiopontia autotrophica</name>
    <dbReference type="NCBI Taxonomy" id="2841688"/>
    <lineage>
        <taxon>Bacteria</taxon>
        <taxon>Pseudomonadati</taxon>
        <taxon>Pseudomonadota</taxon>
        <taxon>Gammaproteobacteria</taxon>
        <taxon>Candidatus Thiopontia</taxon>
    </lineage>
</organism>
<dbReference type="GO" id="GO:0003723">
    <property type="term" value="F:RNA binding"/>
    <property type="evidence" value="ECO:0007669"/>
    <property type="project" value="InterPro"/>
</dbReference>
<sequence>MTQTPPKSNALVLYKSGPARITSITDKIEIQLPNGKNKRVRDKDILLLHPGPIRSLAELDDPIEGEVEEAWELLGDETTTLNDLGELIFGESTPKTIWASWKIVTDDLYFHGAPDAISGYSADRVQQEQSDRNNKQRAKDEKAAFLERLTSNNLLPEDHQQLSDVEMVALGRSEVSRILRELKREQRPENGHHLLLETGYWGESHNPYPPRMGLETTPAEGDVPELPDEERVDLTHLTAWAIDDEGNRDPDDAISLDGERIWVHVADVAALVTPDSELDLEARSRGSNLYIPEGTLTMLPPRATELLGLGLQERSPALSFSFTLSESSEIEDIEIVTSWIKVTRTTYEDVDKLIEGEEFAPLYNKALQYQQKRVTQGAIRLDLPEVKIRVVDDEITIPPLPRLRSRDLVTEFMLMAGEAAALFSQEHSIPFPYSTQPPPEPGENGEPWPLPESPSEMFGFRRRFQRSQLKSMPERHSGLGMEQYSQVTSPLRRYLDLVAHQQLRAWIQNRPLLDSEALTERVGAAEAVIGNVRRAERFSNRHWTMVWLRRNPEWSGEGVLVDTMKQRGTFLIPELALECKVRLKEPTELNCSVQLKLSEVDLPELTAYFRS</sequence>
<dbReference type="PANTHER" id="PTHR23355:SF42">
    <property type="entry name" value="RIBONUCLEASE II, CHLOROPLASTIC_MITOCHONDRIAL"/>
    <property type="match status" value="1"/>
</dbReference>
<dbReference type="AlphaFoldDB" id="A0A8J6PAE9"/>
<gene>
    <name evidence="2" type="ORF">H8D24_02805</name>
</gene>
<protein>
    <submittedName>
        <fullName evidence="2">RNB domain-containing ribonuclease</fullName>
    </submittedName>
</protein>
<dbReference type="GO" id="GO:0000932">
    <property type="term" value="C:P-body"/>
    <property type="evidence" value="ECO:0007669"/>
    <property type="project" value="TreeGrafter"/>
</dbReference>
<dbReference type="Gene3D" id="1.10.10.10">
    <property type="entry name" value="Winged helix-like DNA-binding domain superfamily/Winged helix DNA-binding domain"/>
    <property type="match status" value="1"/>
</dbReference>
<feature type="non-terminal residue" evidence="2">
    <location>
        <position position="611"/>
    </location>
</feature>
<dbReference type="InterPro" id="IPR012340">
    <property type="entry name" value="NA-bd_OB-fold"/>
</dbReference>
<dbReference type="GO" id="GO:0000175">
    <property type="term" value="F:3'-5'-RNA exonuclease activity"/>
    <property type="evidence" value="ECO:0007669"/>
    <property type="project" value="TreeGrafter"/>
</dbReference>
<dbReference type="Proteomes" id="UP000654401">
    <property type="component" value="Unassembled WGS sequence"/>
</dbReference>
<dbReference type="InterPro" id="IPR056404">
    <property type="entry name" value="HTH_RNase_II"/>
</dbReference>
<accession>A0A8J6PAE9</accession>
<dbReference type="InterPro" id="IPR001900">
    <property type="entry name" value="RNase_II/R"/>
</dbReference>
<dbReference type="Pfam" id="PF23161">
    <property type="entry name" value="HTH_RNase_II"/>
    <property type="match status" value="1"/>
</dbReference>
<feature type="domain" description="RNB" evidence="1">
    <location>
        <begin position="231"/>
        <end position="509"/>
    </location>
</feature>
<dbReference type="Pfam" id="PF00773">
    <property type="entry name" value="RNB"/>
    <property type="match status" value="2"/>
</dbReference>
<dbReference type="Gene3D" id="2.40.50.140">
    <property type="entry name" value="Nucleic acid-binding proteins"/>
    <property type="match status" value="1"/>
</dbReference>
<dbReference type="SMART" id="SM00955">
    <property type="entry name" value="RNB"/>
    <property type="match status" value="1"/>
</dbReference>
<dbReference type="SUPFAM" id="SSF50249">
    <property type="entry name" value="Nucleic acid-binding proteins"/>
    <property type="match status" value="2"/>
</dbReference>
<dbReference type="EMBL" id="JACNFK010000020">
    <property type="protein sequence ID" value="MBC8519321.1"/>
    <property type="molecule type" value="Genomic_DNA"/>
</dbReference>
<reference evidence="2 3" key="1">
    <citation type="submission" date="2020-08" db="EMBL/GenBank/DDBJ databases">
        <title>Bridging the membrane lipid divide: bacteria of the FCB group superphylum have the potential to synthesize archaeal ether lipids.</title>
        <authorList>
            <person name="Villanueva L."/>
            <person name="Von Meijenfeldt F.A.B."/>
            <person name="Westbye A.B."/>
            <person name="Yadav S."/>
            <person name="Hopmans E.C."/>
            <person name="Dutilh B.E."/>
            <person name="Sinninghe Damste J.S."/>
        </authorList>
    </citation>
    <scope>NUCLEOTIDE SEQUENCE [LARGE SCALE GENOMIC DNA]</scope>
    <source>
        <strain evidence="2">NIOZ-UU100</strain>
    </source>
</reference>
<dbReference type="PANTHER" id="PTHR23355">
    <property type="entry name" value="RIBONUCLEASE"/>
    <property type="match status" value="1"/>
</dbReference>
<dbReference type="InterPro" id="IPR036388">
    <property type="entry name" value="WH-like_DNA-bd_sf"/>
</dbReference>
<proteinExistence type="predicted"/>
<evidence type="ECO:0000313" key="2">
    <source>
        <dbReference type="EMBL" id="MBC8519321.1"/>
    </source>
</evidence>
<dbReference type="InterPro" id="IPR050180">
    <property type="entry name" value="RNR_Ribonuclease"/>
</dbReference>
<name>A0A8J6PAE9_9GAMM</name>
<dbReference type="GO" id="GO:0006402">
    <property type="term" value="P:mRNA catabolic process"/>
    <property type="evidence" value="ECO:0007669"/>
    <property type="project" value="TreeGrafter"/>
</dbReference>
<comment type="caution">
    <text evidence="2">The sequence shown here is derived from an EMBL/GenBank/DDBJ whole genome shotgun (WGS) entry which is preliminary data.</text>
</comment>
<evidence type="ECO:0000313" key="3">
    <source>
        <dbReference type="Proteomes" id="UP000654401"/>
    </source>
</evidence>
<evidence type="ECO:0000259" key="1">
    <source>
        <dbReference type="SMART" id="SM00955"/>
    </source>
</evidence>